<dbReference type="PANTHER" id="PTHR43272:SF33">
    <property type="entry name" value="AMP-BINDING DOMAIN-CONTAINING PROTEIN-RELATED"/>
    <property type="match status" value="1"/>
</dbReference>
<dbReference type="Proteomes" id="UP000243558">
    <property type="component" value="Unassembled WGS sequence"/>
</dbReference>
<evidence type="ECO:0000313" key="7">
    <source>
        <dbReference type="Proteomes" id="UP000243168"/>
    </source>
</evidence>
<keyword evidence="2" id="KW-0067">ATP-binding</keyword>
<dbReference type="SUPFAM" id="SSF56801">
    <property type="entry name" value="Acetyl-CoA synthetase-like"/>
    <property type="match status" value="1"/>
</dbReference>
<protein>
    <submittedName>
        <fullName evidence="5">Long-chain fatty acid--CoA ligase</fullName>
    </submittedName>
</protein>
<dbReference type="Proteomes" id="UP000243168">
    <property type="component" value="Unassembled WGS sequence"/>
</dbReference>
<dbReference type="RefSeq" id="WP_065235300.1">
    <property type="nucleotide sequence ID" value="NZ_JTJM01000009.1"/>
</dbReference>
<dbReference type="Pfam" id="PF23562">
    <property type="entry name" value="AMP-binding_C_3"/>
    <property type="match status" value="1"/>
</dbReference>
<evidence type="ECO:0000259" key="4">
    <source>
        <dbReference type="Pfam" id="PF00501"/>
    </source>
</evidence>
<evidence type="ECO:0000313" key="8">
    <source>
        <dbReference type="Proteomes" id="UP000243558"/>
    </source>
</evidence>
<evidence type="ECO:0000313" key="5">
    <source>
        <dbReference type="EMBL" id="OBW93403.1"/>
    </source>
</evidence>
<keyword evidence="1" id="KW-0547">Nucleotide-binding</keyword>
<dbReference type="PANTHER" id="PTHR43272">
    <property type="entry name" value="LONG-CHAIN-FATTY-ACID--COA LIGASE"/>
    <property type="match status" value="1"/>
</dbReference>
<dbReference type="PATRIC" id="fig|505345.7.peg.402"/>
<reference evidence="7 8" key="1">
    <citation type="submission" date="2014-11" db="EMBL/GenBank/DDBJ databases">
        <title>Pan-genome of Gallibacterium spp.</title>
        <authorList>
            <person name="Kudirkiene E."/>
            <person name="Bojesen A.M."/>
        </authorList>
    </citation>
    <scope>NUCLEOTIDE SEQUENCE [LARGE SCALE GENOMIC DNA]</scope>
    <source>
        <strain evidence="5 8">F151</strain>
        <strain evidence="6 7">F298</strain>
    </source>
</reference>
<sequence length="600" mass="68652">MQHHSQQLVHFVDVIHQQSEKLSQQTALRYFDEHHQLHDISWQNFRQQSEQVSLALLSLGLQVQDKVGIFAQNMPQWTIADFAILQMRGVTVPIFATNNEYQTEYIVNHSDMKVLFVGNQKEYDVALSIVPRCPQLVKIVAMQPLDLRGAEIGIDWQTFLQSAATEAQPELTQRLQTKTMDDLFTLIYTSGTTGEPKGVMLDYHNLAHQLATHKQTLMNIDSKDVSLSFLPLSHIFERAWVAYVLSQGAVNVYLSDPQQIKQALVAVKPTLMCAVPRFYEKIYAAVHDKVKQAPWLRRQIFYSALRIGKLALRYRQKQQPLPVWLQPLHNVAERLVFHKLRNLLGGRIRMMPCGGAKLEPQIGRFFHLIGVNIKLGYGMTETTATVSCWPDFGFDSNSIGKVMIGTTVKIGEENEILVKGGGVMKGYYKNPEETAKSFTADGFLKTGDAGYLDEQGNLFMTDRIKELMKTSTGKYIAPQLVEGKFLQDKLIEQIAVIADARKYVSALVVPCFDTLEEYAKKLNIQYQNRLDLIKHTAIIEMFEKRINELQKELQGFEKIKKFTLLPQAFSTELGEITPTLKLRRKVILERYRHLIEKMYQ</sequence>
<dbReference type="GO" id="GO:0005524">
    <property type="term" value="F:ATP binding"/>
    <property type="evidence" value="ECO:0007669"/>
    <property type="project" value="UniProtKB-KW"/>
</dbReference>
<evidence type="ECO:0000256" key="1">
    <source>
        <dbReference type="ARBA" id="ARBA00022741"/>
    </source>
</evidence>
<dbReference type="InterPro" id="IPR042099">
    <property type="entry name" value="ANL_N_sf"/>
</dbReference>
<gene>
    <name evidence="5" type="ORF">QV01_01995</name>
    <name evidence="6" type="ORF">QV07_09955</name>
</gene>
<dbReference type="PROSITE" id="PS00455">
    <property type="entry name" value="AMP_BINDING"/>
    <property type="match status" value="1"/>
</dbReference>
<dbReference type="GO" id="GO:0016020">
    <property type="term" value="C:membrane"/>
    <property type="evidence" value="ECO:0007669"/>
    <property type="project" value="TreeGrafter"/>
</dbReference>
<dbReference type="Pfam" id="PF00501">
    <property type="entry name" value="AMP-binding"/>
    <property type="match status" value="1"/>
</dbReference>
<dbReference type="Gene3D" id="3.40.50.12780">
    <property type="entry name" value="N-terminal domain of ligase-like"/>
    <property type="match status" value="1"/>
</dbReference>
<name>A0A1A7NUN8_9PAST</name>
<dbReference type="AlphaFoldDB" id="A0A1A7NUN8"/>
<evidence type="ECO:0000313" key="6">
    <source>
        <dbReference type="EMBL" id="OBX04727.1"/>
    </source>
</evidence>
<feature type="domain" description="AMP-dependent synthetase/ligase" evidence="4">
    <location>
        <begin position="17"/>
        <end position="428"/>
    </location>
</feature>
<organism evidence="5 8">
    <name type="scientific">Gallibacterium genomosp. 3</name>
    <dbReference type="NCBI Taxonomy" id="505345"/>
    <lineage>
        <taxon>Bacteria</taxon>
        <taxon>Pseudomonadati</taxon>
        <taxon>Pseudomonadota</taxon>
        <taxon>Gammaproteobacteria</taxon>
        <taxon>Pasteurellales</taxon>
        <taxon>Pasteurellaceae</taxon>
        <taxon>Gallibacterium</taxon>
    </lineage>
</organism>
<dbReference type="InterPro" id="IPR000873">
    <property type="entry name" value="AMP-dep_synth/lig_dom"/>
</dbReference>
<feature type="coiled-coil region" evidence="3">
    <location>
        <begin position="532"/>
        <end position="559"/>
    </location>
</feature>
<evidence type="ECO:0000256" key="2">
    <source>
        <dbReference type="ARBA" id="ARBA00022840"/>
    </source>
</evidence>
<keyword evidence="5" id="KW-0436">Ligase</keyword>
<dbReference type="CDD" id="cd05907">
    <property type="entry name" value="VL_LC_FACS_like"/>
    <property type="match status" value="1"/>
</dbReference>
<proteinExistence type="predicted"/>
<accession>A0A1A7NUN8</accession>
<comment type="caution">
    <text evidence="5">The sequence shown here is derived from an EMBL/GenBank/DDBJ whole genome shotgun (WGS) entry which is preliminary data.</text>
</comment>
<evidence type="ECO:0000256" key="3">
    <source>
        <dbReference type="SAM" id="Coils"/>
    </source>
</evidence>
<dbReference type="EMBL" id="JTJM01000009">
    <property type="protein sequence ID" value="OBW93403.1"/>
    <property type="molecule type" value="Genomic_DNA"/>
</dbReference>
<dbReference type="EMBL" id="JTJS01000135">
    <property type="protein sequence ID" value="OBX04727.1"/>
    <property type="molecule type" value="Genomic_DNA"/>
</dbReference>
<dbReference type="GO" id="GO:0004467">
    <property type="term" value="F:long-chain fatty acid-CoA ligase activity"/>
    <property type="evidence" value="ECO:0007669"/>
    <property type="project" value="TreeGrafter"/>
</dbReference>
<dbReference type="InterPro" id="IPR020845">
    <property type="entry name" value="AMP-binding_CS"/>
</dbReference>
<keyword evidence="3" id="KW-0175">Coiled coil</keyword>
<dbReference type="OrthoDB" id="9803968at2"/>
<keyword evidence="8" id="KW-1185">Reference proteome</keyword>